<evidence type="ECO:0000256" key="2">
    <source>
        <dbReference type="ARBA" id="ARBA00022448"/>
    </source>
</evidence>
<proteinExistence type="predicted"/>
<reference evidence="8 9" key="1">
    <citation type="journal article" date="2014" name="Int. J. Syst. Evol. Microbiol.">
        <title>Complete genome sequence of Corynebacterium casei LMG S-19264T (=DSM 44701T), isolated from a smear-ripened cheese.</title>
        <authorList>
            <consortium name="US DOE Joint Genome Institute (JGI-PGF)"/>
            <person name="Walter F."/>
            <person name="Albersmeier A."/>
            <person name="Kalinowski J."/>
            <person name="Ruckert C."/>
        </authorList>
    </citation>
    <scope>NUCLEOTIDE SEQUENCE [LARGE SCALE GENOMIC DNA]</scope>
    <source>
        <strain evidence="8 9">CGMCC 1.12976</strain>
    </source>
</reference>
<gene>
    <name evidence="8" type="ORF">GCM10011399_13750</name>
</gene>
<evidence type="ECO:0000256" key="4">
    <source>
        <dbReference type="ARBA" id="ARBA00022989"/>
    </source>
</evidence>
<dbReference type="InterPro" id="IPR036259">
    <property type="entry name" value="MFS_trans_sf"/>
</dbReference>
<dbReference type="SUPFAM" id="SSF103473">
    <property type="entry name" value="MFS general substrate transporter"/>
    <property type="match status" value="1"/>
</dbReference>
<feature type="domain" description="Major facilitator superfamily (MFS) profile" evidence="7">
    <location>
        <begin position="22"/>
        <end position="458"/>
    </location>
</feature>
<evidence type="ECO:0000256" key="5">
    <source>
        <dbReference type="ARBA" id="ARBA00023136"/>
    </source>
</evidence>
<keyword evidence="5 6" id="KW-0472">Membrane</keyword>
<dbReference type="GO" id="GO:0005886">
    <property type="term" value="C:plasma membrane"/>
    <property type="evidence" value="ECO:0007669"/>
    <property type="project" value="UniProtKB-SubCell"/>
</dbReference>
<feature type="transmembrane region" description="Helical" evidence="6">
    <location>
        <begin position="177"/>
        <end position="194"/>
    </location>
</feature>
<feature type="transmembrane region" description="Helical" evidence="6">
    <location>
        <begin position="350"/>
        <end position="376"/>
    </location>
</feature>
<dbReference type="GO" id="GO:0022857">
    <property type="term" value="F:transmembrane transporter activity"/>
    <property type="evidence" value="ECO:0007669"/>
    <property type="project" value="InterPro"/>
</dbReference>
<evidence type="ECO:0000259" key="7">
    <source>
        <dbReference type="PROSITE" id="PS50850"/>
    </source>
</evidence>
<feature type="transmembrane region" description="Helical" evidence="6">
    <location>
        <begin position="21"/>
        <end position="38"/>
    </location>
</feature>
<dbReference type="InterPro" id="IPR044770">
    <property type="entry name" value="MFS_spinster-like"/>
</dbReference>
<sequence length="472" mass="48815">MSKQVVDKPEKTTRPHSRAGWIIGLLFAANLLNFYDRAIPAVLLDQIEQAFGINDAQAGLLASAFVIVAALTVIPLGYLADRIARKTVVGWGLLIWSVFTAVGGVFSSFWVFFGSRVGVGVGEAAYDPAAGSLMADLYPTEKRARANSWFQLGFPIGTMLAYFTVGAVAVAFGSWRAPFLIAAVPGIIIAILVFRIREPKRGATDAVAIAAAEPLTGAGPTSATTDSAVGAGATARPTVAAKRASIWSVLRIRSMYGLIIAFAGYNFAAYAIGTFLTPVLQRYYGLDLVSAAAVSGVVIGIGGLIGLLLGGWVTDRVAKTSIARRVMVAAVCLLVAAPLAYIGLSASSSVLGQLVLFLALSYLLGMFYLAAAVPVVSDVVGAKQRSSALGVVFAIGYVIGGAGGPVVVGALSDSFAKGATNLSDSAASAYGLQTAMMIAVPIAFIVAAIGMFVTSRTVKSDRERMLAAEAVA</sequence>
<evidence type="ECO:0000256" key="6">
    <source>
        <dbReference type="SAM" id="Phobius"/>
    </source>
</evidence>
<feature type="transmembrane region" description="Helical" evidence="6">
    <location>
        <begin position="58"/>
        <end position="79"/>
    </location>
</feature>
<feature type="transmembrane region" description="Helical" evidence="6">
    <location>
        <begin position="388"/>
        <end position="410"/>
    </location>
</feature>
<feature type="transmembrane region" description="Helical" evidence="6">
    <location>
        <begin position="255"/>
        <end position="276"/>
    </location>
</feature>
<dbReference type="PANTHER" id="PTHR23505:SF79">
    <property type="entry name" value="PROTEIN SPINSTER"/>
    <property type="match status" value="1"/>
</dbReference>
<dbReference type="InterPro" id="IPR020846">
    <property type="entry name" value="MFS_dom"/>
</dbReference>
<evidence type="ECO:0000256" key="3">
    <source>
        <dbReference type="ARBA" id="ARBA00022692"/>
    </source>
</evidence>
<feature type="transmembrane region" description="Helical" evidence="6">
    <location>
        <begin position="288"/>
        <end position="314"/>
    </location>
</feature>
<dbReference type="CDD" id="cd17328">
    <property type="entry name" value="MFS_spinster_like"/>
    <property type="match status" value="1"/>
</dbReference>
<dbReference type="EMBL" id="BMGP01000002">
    <property type="protein sequence ID" value="GGF21334.1"/>
    <property type="molecule type" value="Genomic_DNA"/>
</dbReference>
<keyword evidence="3 6" id="KW-0812">Transmembrane</keyword>
<accession>A0A917B3Q8</accession>
<dbReference type="AlphaFoldDB" id="A0A917B3Q8"/>
<comment type="caution">
    <text evidence="8">The sequence shown here is derived from an EMBL/GenBank/DDBJ whole genome shotgun (WGS) entry which is preliminary data.</text>
</comment>
<evidence type="ECO:0000313" key="9">
    <source>
        <dbReference type="Proteomes" id="UP000598775"/>
    </source>
</evidence>
<feature type="transmembrane region" description="Helical" evidence="6">
    <location>
        <begin position="91"/>
        <end position="113"/>
    </location>
</feature>
<dbReference type="InterPro" id="IPR011701">
    <property type="entry name" value="MFS"/>
</dbReference>
<dbReference type="Proteomes" id="UP000598775">
    <property type="component" value="Unassembled WGS sequence"/>
</dbReference>
<comment type="subcellular location">
    <subcellularLocation>
        <location evidence="1">Cell membrane</location>
        <topology evidence="1">Multi-pass membrane protein</topology>
    </subcellularLocation>
</comment>
<dbReference type="Pfam" id="PF07690">
    <property type="entry name" value="MFS_1"/>
    <property type="match status" value="1"/>
</dbReference>
<feature type="transmembrane region" description="Helical" evidence="6">
    <location>
        <begin position="326"/>
        <end position="344"/>
    </location>
</feature>
<dbReference type="RefSeq" id="WP_188675642.1">
    <property type="nucleotide sequence ID" value="NZ_BMGP01000002.1"/>
</dbReference>
<dbReference type="PROSITE" id="PS50850">
    <property type="entry name" value="MFS"/>
    <property type="match status" value="1"/>
</dbReference>
<name>A0A917B3Q8_9MICO</name>
<protein>
    <submittedName>
        <fullName evidence="8">MFS transporter</fullName>
    </submittedName>
</protein>
<evidence type="ECO:0000313" key="8">
    <source>
        <dbReference type="EMBL" id="GGF21334.1"/>
    </source>
</evidence>
<keyword evidence="9" id="KW-1185">Reference proteome</keyword>
<keyword evidence="4 6" id="KW-1133">Transmembrane helix</keyword>
<organism evidence="8 9">
    <name type="scientific">Subtercola lobariae</name>
    <dbReference type="NCBI Taxonomy" id="1588641"/>
    <lineage>
        <taxon>Bacteria</taxon>
        <taxon>Bacillati</taxon>
        <taxon>Actinomycetota</taxon>
        <taxon>Actinomycetes</taxon>
        <taxon>Micrococcales</taxon>
        <taxon>Microbacteriaceae</taxon>
        <taxon>Subtercola</taxon>
    </lineage>
</organism>
<dbReference type="Gene3D" id="1.20.1250.20">
    <property type="entry name" value="MFS general substrate transporter like domains"/>
    <property type="match status" value="2"/>
</dbReference>
<feature type="transmembrane region" description="Helical" evidence="6">
    <location>
        <begin position="430"/>
        <end position="454"/>
    </location>
</feature>
<keyword evidence="2" id="KW-0813">Transport</keyword>
<dbReference type="PANTHER" id="PTHR23505">
    <property type="entry name" value="SPINSTER"/>
    <property type="match status" value="1"/>
</dbReference>
<evidence type="ECO:0000256" key="1">
    <source>
        <dbReference type="ARBA" id="ARBA00004651"/>
    </source>
</evidence>